<accession>A0A6J4JZH4</accession>
<dbReference type="Gene3D" id="3.40.50.300">
    <property type="entry name" value="P-loop containing nucleotide triphosphate hydrolases"/>
    <property type="match status" value="1"/>
</dbReference>
<name>A0A6J4JZH4_9ACTN</name>
<sequence>GTPVVVDLPRGSPTADPAAALLAEADLALLVVPARLRAATAARLLVEAPGSAWATASLVVRPAAGGLSCAEVADLVGRPVLAELPHDRSAGPRGERGEPPLVSARSPLGGAARQVLAHLRTIEGVR</sequence>
<proteinExistence type="predicted"/>
<feature type="region of interest" description="Disordered" evidence="1">
    <location>
        <begin position="84"/>
        <end position="109"/>
    </location>
</feature>
<gene>
    <name evidence="2" type="ORF">AVDCRST_MAG48-551</name>
</gene>
<dbReference type="InterPro" id="IPR027417">
    <property type="entry name" value="P-loop_NTPase"/>
</dbReference>
<organism evidence="2">
    <name type="scientific">uncultured Friedmanniella sp</name>
    <dbReference type="NCBI Taxonomy" id="335381"/>
    <lineage>
        <taxon>Bacteria</taxon>
        <taxon>Bacillati</taxon>
        <taxon>Actinomycetota</taxon>
        <taxon>Actinomycetes</taxon>
        <taxon>Propionibacteriales</taxon>
        <taxon>Nocardioidaceae</taxon>
        <taxon>Friedmanniella</taxon>
        <taxon>environmental samples</taxon>
    </lineage>
</organism>
<dbReference type="EMBL" id="CADCTS010000083">
    <property type="protein sequence ID" value="CAA9291521.1"/>
    <property type="molecule type" value="Genomic_DNA"/>
</dbReference>
<dbReference type="AlphaFoldDB" id="A0A6J4JZH4"/>
<feature type="compositionally biased region" description="Basic and acidic residues" evidence="1">
    <location>
        <begin position="84"/>
        <end position="98"/>
    </location>
</feature>
<evidence type="ECO:0000313" key="2">
    <source>
        <dbReference type="EMBL" id="CAA9291521.1"/>
    </source>
</evidence>
<feature type="non-terminal residue" evidence="2">
    <location>
        <position position="1"/>
    </location>
</feature>
<protein>
    <submittedName>
        <fullName evidence="2">Uncharacterized protein</fullName>
    </submittedName>
</protein>
<evidence type="ECO:0000256" key="1">
    <source>
        <dbReference type="SAM" id="MobiDB-lite"/>
    </source>
</evidence>
<reference evidence="2" key="1">
    <citation type="submission" date="2020-02" db="EMBL/GenBank/DDBJ databases">
        <authorList>
            <person name="Meier V. D."/>
        </authorList>
    </citation>
    <scope>NUCLEOTIDE SEQUENCE</scope>
    <source>
        <strain evidence="2">AVDCRST_MAG48</strain>
    </source>
</reference>